<dbReference type="RefSeq" id="WP_086295776.1">
    <property type="nucleotide sequence ID" value="NZ_CACRTX010000002.1"/>
</dbReference>
<organism evidence="1">
    <name type="scientific">Enterococcus casseliflavus</name>
    <name type="common">Enterococcus flavescens</name>
    <dbReference type="NCBI Taxonomy" id="37734"/>
    <lineage>
        <taxon>Bacteria</taxon>
        <taxon>Bacillati</taxon>
        <taxon>Bacillota</taxon>
        <taxon>Bacilli</taxon>
        <taxon>Lactobacillales</taxon>
        <taxon>Enterococcaceae</taxon>
        <taxon>Enterococcus</taxon>
    </lineage>
</organism>
<reference evidence="1" key="1">
    <citation type="submission" date="2019-11" db="EMBL/GenBank/DDBJ databases">
        <authorList>
            <person name="Feng L."/>
        </authorList>
    </citation>
    <scope>NUCLEOTIDE SEQUENCE</scope>
    <source>
        <strain evidence="1">ECasseliflavusLFYP2</strain>
    </source>
</reference>
<sequence length="206" mass="23342">MGTNKARVDKSIRKILAGKSIDEAKSSLPQITSTMKSNFIGKEVSEETYQSIVGVVGGKLSKLYALEEDECEEIAHNLLKREQWINEVMELVEDNLNVEMSEILLKSLRIALAETINEEKDERYFIEKLLYRIVFLSLENTMQGALEGLDEGLTIPQIRKEFIEPLADKLFEDDVRENISNLIDGKITLATVNEQIADKLKNFGGF</sequence>
<evidence type="ECO:0000313" key="1">
    <source>
        <dbReference type="EMBL" id="VYT63283.1"/>
    </source>
</evidence>
<name>A0A6N2YAL9_ENTCA</name>
<dbReference type="AlphaFoldDB" id="A0A6N2YAL9"/>
<dbReference type="EMBL" id="CACRTX010000002">
    <property type="protein sequence ID" value="VYT63283.1"/>
    <property type="molecule type" value="Genomic_DNA"/>
</dbReference>
<accession>A0A6N2YAL9</accession>
<gene>
    <name evidence="1" type="ORF">ECLFYP2_01220</name>
</gene>
<protein>
    <submittedName>
        <fullName evidence="1">Uncharacterized protein</fullName>
    </submittedName>
</protein>
<proteinExistence type="predicted"/>